<organism evidence="1 2">
    <name type="scientific">Runella defluvii</name>
    <dbReference type="NCBI Taxonomy" id="370973"/>
    <lineage>
        <taxon>Bacteria</taxon>
        <taxon>Pseudomonadati</taxon>
        <taxon>Bacteroidota</taxon>
        <taxon>Cytophagia</taxon>
        <taxon>Cytophagales</taxon>
        <taxon>Spirosomataceae</taxon>
        <taxon>Runella</taxon>
    </lineage>
</organism>
<gene>
    <name evidence="1" type="ORF">FHS57_006424</name>
</gene>
<dbReference type="Proteomes" id="UP000541352">
    <property type="component" value="Unassembled WGS sequence"/>
</dbReference>
<evidence type="ECO:0000313" key="1">
    <source>
        <dbReference type="EMBL" id="MBB3842393.1"/>
    </source>
</evidence>
<dbReference type="AlphaFoldDB" id="A0A7W5ZSM5"/>
<dbReference type="EMBL" id="JACIBY010000037">
    <property type="protein sequence ID" value="MBB3842393.1"/>
    <property type="molecule type" value="Genomic_DNA"/>
</dbReference>
<dbReference type="RefSeq" id="WP_183980741.1">
    <property type="nucleotide sequence ID" value="NZ_JACIBY010000037.1"/>
</dbReference>
<accession>A0A7W5ZSM5</accession>
<reference evidence="1 2" key="1">
    <citation type="submission" date="2020-08" db="EMBL/GenBank/DDBJ databases">
        <title>Genomic Encyclopedia of Type Strains, Phase IV (KMG-IV): sequencing the most valuable type-strain genomes for metagenomic binning, comparative biology and taxonomic classification.</title>
        <authorList>
            <person name="Goeker M."/>
        </authorList>
    </citation>
    <scope>NUCLEOTIDE SEQUENCE [LARGE SCALE GENOMIC DNA]</scope>
    <source>
        <strain evidence="1 2">DSM 17976</strain>
    </source>
</reference>
<sequence>MKKPEFKLKNTLWNFLLSFYPKLTLHLTFLFRKKITNYPCKGVLLHLLSLTPMKRKTQKRQKQLVPNKNLTVQKDWLGKLKKHGQTVGWLILGEFLKYLLNHYLF</sequence>
<keyword evidence="2" id="KW-1185">Reference proteome</keyword>
<proteinExistence type="predicted"/>
<protein>
    <submittedName>
        <fullName evidence="1">Uncharacterized protein</fullName>
    </submittedName>
</protein>
<name>A0A7W5ZSM5_9BACT</name>
<evidence type="ECO:0000313" key="2">
    <source>
        <dbReference type="Proteomes" id="UP000541352"/>
    </source>
</evidence>
<comment type="caution">
    <text evidence="1">The sequence shown here is derived from an EMBL/GenBank/DDBJ whole genome shotgun (WGS) entry which is preliminary data.</text>
</comment>